<name>A0ABM6WU19_9RHOB</name>
<reference evidence="2 3" key="1">
    <citation type="submission" date="2018-06" db="EMBL/GenBank/DDBJ databases">
        <title>Complete genome sequence of Paracoccus mutanolyticus strain RSP-02 isolated from cellulosic waste.</title>
        <authorList>
            <person name="Amrutha R.N."/>
            <person name="Shrivastav A."/>
            <person name="Buddana S.K."/>
            <person name="Deshpande U."/>
            <person name="Prakasham R.S."/>
        </authorList>
    </citation>
    <scope>NUCLEOTIDE SEQUENCE [LARGE SCALE GENOMIC DNA]</scope>
    <source>
        <strain evidence="2 3">RSP-02</strain>
    </source>
</reference>
<dbReference type="Proteomes" id="UP000249922">
    <property type="component" value="Chromosome"/>
</dbReference>
<gene>
    <name evidence="2" type="ORF">DPM13_17755</name>
</gene>
<organism evidence="2 3">
    <name type="scientific">Paracoccus mutanolyticus</name>
    <dbReference type="NCBI Taxonomy" id="1499308"/>
    <lineage>
        <taxon>Bacteria</taxon>
        <taxon>Pseudomonadati</taxon>
        <taxon>Pseudomonadota</taxon>
        <taxon>Alphaproteobacteria</taxon>
        <taxon>Rhodobacterales</taxon>
        <taxon>Paracoccaceae</taxon>
        <taxon>Paracoccus</taxon>
    </lineage>
</organism>
<feature type="compositionally biased region" description="Polar residues" evidence="1">
    <location>
        <begin position="91"/>
        <end position="103"/>
    </location>
</feature>
<evidence type="ECO:0000313" key="2">
    <source>
        <dbReference type="EMBL" id="AWX94141.1"/>
    </source>
</evidence>
<proteinExistence type="predicted"/>
<feature type="compositionally biased region" description="Polar residues" evidence="1">
    <location>
        <begin position="111"/>
        <end position="121"/>
    </location>
</feature>
<evidence type="ECO:0000313" key="3">
    <source>
        <dbReference type="Proteomes" id="UP000249922"/>
    </source>
</evidence>
<evidence type="ECO:0000256" key="1">
    <source>
        <dbReference type="SAM" id="MobiDB-lite"/>
    </source>
</evidence>
<keyword evidence="3" id="KW-1185">Reference proteome</keyword>
<protein>
    <submittedName>
        <fullName evidence="2">Uncharacterized protein</fullName>
    </submittedName>
</protein>
<sequence>MRDDLRVNPDAENAEDAQIESYMQAAQSMIEGWIGRPVYRSIEDLPTSRVQVGVLDDVAPAAWICVLLGMVMSTGQHPFYVGRRCCDHDGSSLSDEPEPTNTNWRDHRPSFSGSTHTTQQA</sequence>
<dbReference type="EMBL" id="CP030239">
    <property type="protein sequence ID" value="AWX94141.1"/>
    <property type="molecule type" value="Genomic_DNA"/>
</dbReference>
<accession>A0ABM6WU19</accession>
<dbReference type="CDD" id="cd08054">
    <property type="entry name" value="gp6"/>
    <property type="match status" value="1"/>
</dbReference>
<feature type="region of interest" description="Disordered" evidence="1">
    <location>
        <begin position="87"/>
        <end position="121"/>
    </location>
</feature>
<dbReference type="Gene3D" id="1.10.3230.30">
    <property type="entry name" value="Phage gp6-like head-tail connector protein"/>
    <property type="match status" value="1"/>
</dbReference>